<dbReference type="OrthoDB" id="4720509at2"/>
<dbReference type="PATRIC" id="fig|280871.6.peg.329"/>
<dbReference type="STRING" id="280871.TL10_01625"/>
<name>A0A0D1LJ88_9MYCO</name>
<feature type="region of interest" description="Disordered" evidence="1">
    <location>
        <begin position="34"/>
        <end position="53"/>
    </location>
</feature>
<keyword evidence="3" id="KW-1185">Reference proteome</keyword>
<evidence type="ECO:0000313" key="2">
    <source>
        <dbReference type="EMBL" id="KIU18562.1"/>
    </source>
</evidence>
<gene>
    <name evidence="2" type="ORF">TL10_01625</name>
</gene>
<sequence>MADAQSLQTDISGVTANGMPQPWRAVLARHPRNIGDIVDDPNRGPWNSTHNGQTYQGTFDAFEQQVTTAEQIAWVHTFSDGITRDSGDVLIELMEFAIQWRKANGLPTTAK</sequence>
<proteinExistence type="predicted"/>
<dbReference type="Proteomes" id="UP000032221">
    <property type="component" value="Unassembled WGS sequence"/>
</dbReference>
<evidence type="ECO:0000313" key="3">
    <source>
        <dbReference type="Proteomes" id="UP000032221"/>
    </source>
</evidence>
<evidence type="ECO:0000256" key="1">
    <source>
        <dbReference type="SAM" id="MobiDB-lite"/>
    </source>
</evidence>
<dbReference type="AlphaFoldDB" id="A0A0D1LJ88"/>
<accession>A0A0D1LJ88</accession>
<dbReference type="EMBL" id="JXST01000002">
    <property type="protein sequence ID" value="KIU18562.1"/>
    <property type="molecule type" value="Genomic_DNA"/>
</dbReference>
<organism evidence="2 3">
    <name type="scientific">Mycolicibacterium llatzerense</name>
    <dbReference type="NCBI Taxonomy" id="280871"/>
    <lineage>
        <taxon>Bacteria</taxon>
        <taxon>Bacillati</taxon>
        <taxon>Actinomycetota</taxon>
        <taxon>Actinomycetes</taxon>
        <taxon>Mycobacteriales</taxon>
        <taxon>Mycobacteriaceae</taxon>
        <taxon>Mycolicibacterium</taxon>
    </lineage>
</organism>
<dbReference type="RefSeq" id="WP_043984254.1">
    <property type="nucleotide sequence ID" value="NZ_JXST01000002.1"/>
</dbReference>
<comment type="caution">
    <text evidence="2">The sequence shown here is derived from an EMBL/GenBank/DDBJ whole genome shotgun (WGS) entry which is preliminary data.</text>
</comment>
<reference evidence="2 3" key="1">
    <citation type="submission" date="2015-01" db="EMBL/GenBank/DDBJ databases">
        <title>Genome sequence of Mycobacterium llatzerense and Mycobacterium immunogenum recovered from brain abscess.</title>
        <authorList>
            <person name="Greninger A.L."/>
            <person name="Langelier C."/>
            <person name="Cunningham G."/>
            <person name="Chiu C.Y."/>
            <person name="Miller S."/>
        </authorList>
    </citation>
    <scope>NUCLEOTIDE SEQUENCE [LARGE SCALE GENOMIC DNA]</scope>
    <source>
        <strain evidence="2 3">CLUC14</strain>
    </source>
</reference>
<protein>
    <submittedName>
        <fullName evidence="2">Uncharacterized protein</fullName>
    </submittedName>
</protein>